<proteinExistence type="predicted"/>
<name>A0A2N5TVM2_9BASI</name>
<dbReference type="Proteomes" id="UP000235388">
    <property type="component" value="Unassembled WGS sequence"/>
</dbReference>
<evidence type="ECO:0000313" key="1">
    <source>
        <dbReference type="EMBL" id="PLW29537.1"/>
    </source>
</evidence>
<reference evidence="3 4" key="1">
    <citation type="submission" date="2017-11" db="EMBL/GenBank/DDBJ databases">
        <title>De novo assembly and phasing of dikaryotic genomes from two isolates of Puccinia coronata f. sp. avenae, the causal agent of oat crown rust.</title>
        <authorList>
            <person name="Miller M.E."/>
            <person name="Zhang Y."/>
            <person name="Omidvar V."/>
            <person name="Sperschneider J."/>
            <person name="Schwessinger B."/>
            <person name="Raley C."/>
            <person name="Palmer J.M."/>
            <person name="Garnica D."/>
            <person name="Upadhyaya N."/>
            <person name="Rathjen J."/>
            <person name="Taylor J.M."/>
            <person name="Park R.F."/>
            <person name="Dodds P.N."/>
            <person name="Hirsch C.D."/>
            <person name="Kianian S.F."/>
            <person name="Figueroa M."/>
        </authorList>
    </citation>
    <scope>NUCLEOTIDE SEQUENCE [LARGE SCALE GENOMIC DNA]</scope>
    <source>
        <strain evidence="2">12NC29</strain>
        <strain evidence="1">12SD80</strain>
    </source>
</reference>
<evidence type="ECO:0000313" key="3">
    <source>
        <dbReference type="Proteomes" id="UP000235388"/>
    </source>
</evidence>
<keyword evidence="3" id="KW-1185">Reference proteome</keyword>
<evidence type="ECO:0000313" key="4">
    <source>
        <dbReference type="Proteomes" id="UP000235392"/>
    </source>
</evidence>
<dbReference type="Proteomes" id="UP000235392">
    <property type="component" value="Unassembled WGS sequence"/>
</dbReference>
<dbReference type="EMBL" id="PGCI01000327">
    <property type="protein sequence ID" value="PLW29537.1"/>
    <property type="molecule type" value="Genomic_DNA"/>
</dbReference>
<organism evidence="1 4">
    <name type="scientific">Puccinia coronata f. sp. avenae</name>
    <dbReference type="NCBI Taxonomy" id="200324"/>
    <lineage>
        <taxon>Eukaryota</taxon>
        <taxon>Fungi</taxon>
        <taxon>Dikarya</taxon>
        <taxon>Basidiomycota</taxon>
        <taxon>Pucciniomycotina</taxon>
        <taxon>Pucciniomycetes</taxon>
        <taxon>Pucciniales</taxon>
        <taxon>Pucciniaceae</taxon>
        <taxon>Puccinia</taxon>
    </lineage>
</organism>
<dbReference type="EMBL" id="PGCJ01000292">
    <property type="protein sequence ID" value="PLW33759.1"/>
    <property type="molecule type" value="Genomic_DNA"/>
</dbReference>
<dbReference type="AlphaFoldDB" id="A0A2N5TVM2"/>
<accession>A0A2N5TVM2</accession>
<gene>
    <name evidence="2" type="ORF">PCANC_16270</name>
    <name evidence="1" type="ORF">PCASD_15973</name>
</gene>
<evidence type="ECO:0000313" key="2">
    <source>
        <dbReference type="EMBL" id="PLW33759.1"/>
    </source>
</evidence>
<comment type="caution">
    <text evidence="1">The sequence shown here is derived from an EMBL/GenBank/DDBJ whole genome shotgun (WGS) entry which is preliminary data.</text>
</comment>
<sequence>MYQTLRVFTKLTTSEQPALSNRLVRPVLRPIPSSGRNEWLDRFILATHLCIHVSIYPFLYQRDNPQTHGSQIGNVPIDAMQTTVTSATPVTAPLAFTAMSLPVTIGHA</sequence>
<protein>
    <submittedName>
        <fullName evidence="1">Uncharacterized protein</fullName>
    </submittedName>
</protein>